<dbReference type="InterPro" id="IPR004358">
    <property type="entry name" value="Sig_transdc_His_kin-like_C"/>
</dbReference>
<evidence type="ECO:0000256" key="5">
    <source>
        <dbReference type="ARBA" id="ARBA00022741"/>
    </source>
</evidence>
<evidence type="ECO:0000313" key="15">
    <source>
        <dbReference type="EMBL" id="VAW58799.1"/>
    </source>
</evidence>
<dbReference type="SMART" id="SM00448">
    <property type="entry name" value="REC"/>
    <property type="match status" value="2"/>
</dbReference>
<dbReference type="InterPro" id="IPR013656">
    <property type="entry name" value="PAS_4"/>
</dbReference>
<dbReference type="InterPro" id="IPR036890">
    <property type="entry name" value="HATPase_C_sf"/>
</dbReference>
<feature type="domain" description="Response regulatory" evidence="11">
    <location>
        <begin position="937"/>
        <end position="1057"/>
    </location>
</feature>
<accession>A0A3B0XBB6</accession>
<dbReference type="SMART" id="SM00304">
    <property type="entry name" value="HAMP"/>
    <property type="match status" value="1"/>
</dbReference>
<evidence type="ECO:0000256" key="2">
    <source>
        <dbReference type="ARBA" id="ARBA00012438"/>
    </source>
</evidence>
<feature type="domain" description="Response regulatory" evidence="11">
    <location>
        <begin position="775"/>
        <end position="889"/>
    </location>
</feature>
<dbReference type="SMART" id="SM00388">
    <property type="entry name" value="HisKA"/>
    <property type="match status" value="1"/>
</dbReference>
<dbReference type="CDD" id="cd00082">
    <property type="entry name" value="HisKA"/>
    <property type="match status" value="1"/>
</dbReference>
<keyword evidence="6" id="KW-0418">Kinase</keyword>
<dbReference type="CDD" id="cd00156">
    <property type="entry name" value="REC"/>
    <property type="match status" value="1"/>
</dbReference>
<evidence type="ECO:0000259" key="13">
    <source>
        <dbReference type="PROSITE" id="PS50113"/>
    </source>
</evidence>
<feature type="domain" description="Histidine kinase" evidence="10">
    <location>
        <begin position="532"/>
        <end position="753"/>
    </location>
</feature>
<dbReference type="InterPro" id="IPR013767">
    <property type="entry name" value="PAS_fold"/>
</dbReference>
<comment type="catalytic activity">
    <reaction evidence="1">
        <text>ATP + protein L-histidine = ADP + protein N-phospho-L-histidine.</text>
        <dbReference type="EC" id="2.7.13.3"/>
    </reaction>
</comment>
<dbReference type="InterPro" id="IPR005467">
    <property type="entry name" value="His_kinase_dom"/>
</dbReference>
<keyword evidence="8" id="KW-0902">Two-component regulatory system</keyword>
<dbReference type="PANTHER" id="PTHR43065:SF42">
    <property type="entry name" value="TWO-COMPONENT SENSOR PPRA"/>
    <property type="match status" value="1"/>
</dbReference>
<dbReference type="SUPFAM" id="SSF158472">
    <property type="entry name" value="HAMP domain-like"/>
    <property type="match status" value="1"/>
</dbReference>
<sequence>MKQFIQHLQIKHKLIIIIMSTVIFTLLLVTSALVIGERYTTRQSMADKLLTVSKIIADRSTAALSFDDQTVAIEVLTALDHEPSVILGCIYDDSRSLFAMHTRPPVHAYKSEPPQPASASTTLFASCPSAPQQDGYRFWEKNFELYQSIMLEGELIGIVYIRATLDRLNERLMQFILLVMSMISFAGVVAYFLASKQQAIISRPILDLANFARKISIKADYTERLPPGPNDEIGTLNRSFNDMLEQIHKRQLARDIAEQALSEREQDLVVTLNSIGDAVIVTNINGQITRMNPVAEQLTGWSFEDAREQSLKTVFPIVDASTGKPIDNPVEKVISTGETVFLSNHTTLIAKDGSQLQIADSAAPIRNRENNILGLILVFNDVTEQYHLREAAAKSERNLQSIMDNSPAAIHVIDAQGYFTFINQQFENLFHLRHEEVAGKRLSDILPLSIAQEIQNNDATVLSTEQSLETEEVFHQSDGMHTYASTRFPLFNEDNDVYAVCSITTDITEKRQQEEQLRRSQKMDALGKLTGGIAHDYNNLLGIIMGYAEVLNDRLEHNPGLRKYVLDIERAARRGSKLTQKLLSFTRHKSSDANILDINCLLLEQKLMLEKTLTARISLVFDLSNELWPVWLDSGDLEDAIINISINASHAISSNGQLTFRTHNEHLNSMDAQLQHLPAGDYVLLSITDNGKGMNEKTREQIFDPFFSTKGEQGTGLGLSQVYGFVKRSGGEIKVHSEAGKGSRFALYFPRSHEPDINTQTETNIRKSDLRGSETLLVVDDEPTLVELAEEILSAQGYRVLCAHNGEQALTLLKKNHVDLMLSDVIMPIMDGYQLADQVQKRYPHIKIQMTSGFADDRHNLMPDNTLHQNLLYKPYASNTLLVHVRSLLDTPLTKTAQSGETLNPLNRDRKIKTEPLTVAPRLNTESSSENRLAGRTILIMDDEADVRDLFELALTKLGCNTILTSNSDETIAHYQRALHNRTPVDAVILDLSVPGSIGGAEVAAKIRALHAEAIIIVSSGDSTGSEMAHFQDYGFDGALEKTFNRKKIQQLLERILK</sequence>
<dbReference type="PROSITE" id="PS50110">
    <property type="entry name" value="RESPONSE_REGULATORY"/>
    <property type="match status" value="2"/>
</dbReference>
<keyword evidence="4" id="KW-0808">Transferase</keyword>
<dbReference type="Gene3D" id="6.10.340.10">
    <property type="match status" value="1"/>
</dbReference>
<protein>
    <recommendedName>
        <fullName evidence="2">histidine kinase</fullName>
        <ecNumber evidence="2">2.7.13.3</ecNumber>
    </recommendedName>
</protein>
<feature type="domain" description="HAMP" evidence="14">
    <location>
        <begin position="199"/>
        <end position="252"/>
    </location>
</feature>
<keyword evidence="3" id="KW-0597">Phosphoprotein</keyword>
<dbReference type="EMBL" id="UOFG01000049">
    <property type="protein sequence ID" value="VAW58799.1"/>
    <property type="molecule type" value="Genomic_DNA"/>
</dbReference>
<dbReference type="SUPFAM" id="SSF55874">
    <property type="entry name" value="ATPase domain of HSP90 chaperone/DNA topoisomerase II/histidine kinase"/>
    <property type="match status" value="1"/>
</dbReference>
<feature type="transmembrane region" description="Helical" evidence="9">
    <location>
        <begin position="175"/>
        <end position="194"/>
    </location>
</feature>
<keyword evidence="9" id="KW-1133">Transmembrane helix</keyword>
<dbReference type="AlphaFoldDB" id="A0A3B0XBB6"/>
<dbReference type="GO" id="GO:0016020">
    <property type="term" value="C:membrane"/>
    <property type="evidence" value="ECO:0007669"/>
    <property type="project" value="InterPro"/>
</dbReference>
<dbReference type="InterPro" id="IPR033417">
    <property type="entry name" value="CHASE8"/>
</dbReference>
<dbReference type="Pfam" id="PF00512">
    <property type="entry name" value="HisKA"/>
    <property type="match status" value="1"/>
</dbReference>
<keyword evidence="5" id="KW-0547">Nucleotide-binding</keyword>
<dbReference type="SUPFAM" id="SSF47384">
    <property type="entry name" value="Homodimeric domain of signal transducing histidine kinase"/>
    <property type="match status" value="1"/>
</dbReference>
<dbReference type="Gene3D" id="3.30.450.20">
    <property type="entry name" value="PAS domain"/>
    <property type="match status" value="2"/>
</dbReference>
<dbReference type="InterPro" id="IPR036097">
    <property type="entry name" value="HisK_dim/P_sf"/>
</dbReference>
<evidence type="ECO:0000259" key="11">
    <source>
        <dbReference type="PROSITE" id="PS50110"/>
    </source>
</evidence>
<evidence type="ECO:0000259" key="14">
    <source>
        <dbReference type="PROSITE" id="PS50885"/>
    </source>
</evidence>
<evidence type="ECO:0000256" key="3">
    <source>
        <dbReference type="ARBA" id="ARBA00022553"/>
    </source>
</evidence>
<gene>
    <name evidence="15" type="ORF">MNBD_GAMMA11-2716</name>
</gene>
<feature type="domain" description="PAC" evidence="13">
    <location>
        <begin position="468"/>
        <end position="519"/>
    </location>
</feature>
<dbReference type="Gene3D" id="3.40.50.2300">
    <property type="match status" value="2"/>
</dbReference>
<keyword evidence="9" id="KW-0812">Transmembrane</keyword>
<dbReference type="Gene3D" id="1.10.287.130">
    <property type="match status" value="1"/>
</dbReference>
<dbReference type="InterPro" id="IPR003594">
    <property type="entry name" value="HATPase_dom"/>
</dbReference>
<dbReference type="Pfam" id="PF00072">
    <property type="entry name" value="Response_reg"/>
    <property type="match status" value="2"/>
</dbReference>
<dbReference type="InterPro" id="IPR000700">
    <property type="entry name" value="PAS-assoc_C"/>
</dbReference>
<dbReference type="PANTHER" id="PTHR43065">
    <property type="entry name" value="SENSOR HISTIDINE KINASE"/>
    <property type="match status" value="1"/>
</dbReference>
<dbReference type="PROSITE" id="PS50885">
    <property type="entry name" value="HAMP"/>
    <property type="match status" value="1"/>
</dbReference>
<dbReference type="PROSITE" id="PS50112">
    <property type="entry name" value="PAS"/>
    <property type="match status" value="2"/>
</dbReference>
<dbReference type="NCBIfam" id="TIGR00229">
    <property type="entry name" value="sensory_box"/>
    <property type="match status" value="2"/>
</dbReference>
<dbReference type="InterPro" id="IPR003660">
    <property type="entry name" value="HAMP_dom"/>
</dbReference>
<name>A0A3B0XBB6_9ZZZZ</name>
<keyword evidence="9" id="KW-0472">Membrane</keyword>
<dbReference type="InterPro" id="IPR001789">
    <property type="entry name" value="Sig_transdc_resp-reg_receiver"/>
</dbReference>
<dbReference type="SMART" id="SM00091">
    <property type="entry name" value="PAS"/>
    <property type="match status" value="2"/>
</dbReference>
<dbReference type="GO" id="GO:0006355">
    <property type="term" value="P:regulation of DNA-templated transcription"/>
    <property type="evidence" value="ECO:0007669"/>
    <property type="project" value="InterPro"/>
</dbReference>
<evidence type="ECO:0000256" key="1">
    <source>
        <dbReference type="ARBA" id="ARBA00000085"/>
    </source>
</evidence>
<dbReference type="InterPro" id="IPR003661">
    <property type="entry name" value="HisK_dim/P_dom"/>
</dbReference>
<dbReference type="GO" id="GO:0005524">
    <property type="term" value="F:ATP binding"/>
    <property type="evidence" value="ECO:0007669"/>
    <property type="project" value="UniProtKB-KW"/>
</dbReference>
<dbReference type="InterPro" id="IPR000014">
    <property type="entry name" value="PAS"/>
</dbReference>
<evidence type="ECO:0000256" key="4">
    <source>
        <dbReference type="ARBA" id="ARBA00022679"/>
    </source>
</evidence>
<feature type="domain" description="PAS" evidence="12">
    <location>
        <begin position="264"/>
        <end position="337"/>
    </location>
</feature>
<feature type="domain" description="PAS" evidence="12">
    <location>
        <begin position="395"/>
        <end position="440"/>
    </location>
</feature>
<evidence type="ECO:0000256" key="6">
    <source>
        <dbReference type="ARBA" id="ARBA00022777"/>
    </source>
</evidence>
<evidence type="ECO:0000256" key="9">
    <source>
        <dbReference type="SAM" id="Phobius"/>
    </source>
</evidence>
<dbReference type="SUPFAM" id="SSF52172">
    <property type="entry name" value="CheY-like"/>
    <property type="match status" value="2"/>
</dbReference>
<keyword evidence="7" id="KW-0067">ATP-binding</keyword>
<organism evidence="15">
    <name type="scientific">hydrothermal vent metagenome</name>
    <dbReference type="NCBI Taxonomy" id="652676"/>
    <lineage>
        <taxon>unclassified sequences</taxon>
        <taxon>metagenomes</taxon>
        <taxon>ecological metagenomes</taxon>
    </lineage>
</organism>
<dbReference type="GO" id="GO:0000155">
    <property type="term" value="F:phosphorelay sensor kinase activity"/>
    <property type="evidence" value="ECO:0007669"/>
    <property type="project" value="InterPro"/>
</dbReference>
<dbReference type="PRINTS" id="PR00344">
    <property type="entry name" value="BCTRLSENSOR"/>
</dbReference>
<dbReference type="SMART" id="SM00387">
    <property type="entry name" value="HATPase_c"/>
    <property type="match status" value="1"/>
</dbReference>
<proteinExistence type="predicted"/>
<dbReference type="Pfam" id="PF00989">
    <property type="entry name" value="PAS"/>
    <property type="match status" value="1"/>
</dbReference>
<dbReference type="EC" id="2.7.13.3" evidence="2"/>
<dbReference type="InterPro" id="IPR001610">
    <property type="entry name" value="PAC"/>
</dbReference>
<dbReference type="Pfam" id="PF02518">
    <property type="entry name" value="HATPase_c"/>
    <property type="match status" value="1"/>
</dbReference>
<reference evidence="15" key="1">
    <citation type="submission" date="2018-06" db="EMBL/GenBank/DDBJ databases">
        <authorList>
            <person name="Zhirakovskaya E."/>
        </authorList>
    </citation>
    <scope>NUCLEOTIDE SEQUENCE</scope>
</reference>
<dbReference type="Pfam" id="PF17152">
    <property type="entry name" value="CHASE8"/>
    <property type="match status" value="1"/>
</dbReference>
<dbReference type="Gene3D" id="3.30.565.10">
    <property type="entry name" value="Histidine kinase-like ATPase, C-terminal domain"/>
    <property type="match status" value="1"/>
</dbReference>
<dbReference type="Pfam" id="PF08448">
    <property type="entry name" value="PAS_4"/>
    <property type="match status" value="1"/>
</dbReference>
<dbReference type="PROSITE" id="PS50109">
    <property type="entry name" value="HIS_KIN"/>
    <property type="match status" value="1"/>
</dbReference>
<dbReference type="SMART" id="SM00086">
    <property type="entry name" value="PAC"/>
    <property type="match status" value="1"/>
</dbReference>
<dbReference type="CDD" id="cd06225">
    <property type="entry name" value="HAMP"/>
    <property type="match status" value="1"/>
</dbReference>
<dbReference type="InterPro" id="IPR011006">
    <property type="entry name" value="CheY-like_superfamily"/>
</dbReference>
<dbReference type="Pfam" id="PF00672">
    <property type="entry name" value="HAMP"/>
    <property type="match status" value="1"/>
</dbReference>
<feature type="transmembrane region" description="Helical" evidence="9">
    <location>
        <begin position="12"/>
        <end position="35"/>
    </location>
</feature>
<feature type="domain" description="PAC" evidence="13">
    <location>
        <begin position="342"/>
        <end position="394"/>
    </location>
</feature>
<evidence type="ECO:0000256" key="7">
    <source>
        <dbReference type="ARBA" id="ARBA00022840"/>
    </source>
</evidence>
<evidence type="ECO:0000259" key="12">
    <source>
        <dbReference type="PROSITE" id="PS50112"/>
    </source>
</evidence>
<dbReference type="SUPFAM" id="SSF55785">
    <property type="entry name" value="PYP-like sensor domain (PAS domain)"/>
    <property type="match status" value="2"/>
</dbReference>
<evidence type="ECO:0000259" key="10">
    <source>
        <dbReference type="PROSITE" id="PS50109"/>
    </source>
</evidence>
<dbReference type="PROSITE" id="PS50113">
    <property type="entry name" value="PAC"/>
    <property type="match status" value="2"/>
</dbReference>
<dbReference type="CDD" id="cd00130">
    <property type="entry name" value="PAS"/>
    <property type="match status" value="2"/>
</dbReference>
<evidence type="ECO:0000256" key="8">
    <source>
        <dbReference type="ARBA" id="ARBA00023012"/>
    </source>
</evidence>
<dbReference type="InterPro" id="IPR035965">
    <property type="entry name" value="PAS-like_dom_sf"/>
</dbReference>